<name>A0A938B575_UNCTE</name>
<evidence type="ECO:0000256" key="3">
    <source>
        <dbReference type="ARBA" id="ARBA00022777"/>
    </source>
</evidence>
<feature type="domain" description="PurM-like C-terminal" evidence="7">
    <location>
        <begin position="118"/>
        <end position="295"/>
    </location>
</feature>
<dbReference type="AlphaFoldDB" id="A0A938B575"/>
<evidence type="ECO:0000256" key="1">
    <source>
        <dbReference type="ARBA" id="ARBA00022679"/>
    </source>
</evidence>
<dbReference type="GO" id="GO:0016260">
    <property type="term" value="P:selenocysteine biosynthetic process"/>
    <property type="evidence" value="ECO:0007669"/>
    <property type="project" value="TreeGrafter"/>
</dbReference>
<dbReference type="GO" id="GO:0005737">
    <property type="term" value="C:cytoplasm"/>
    <property type="evidence" value="ECO:0007669"/>
    <property type="project" value="TreeGrafter"/>
</dbReference>
<evidence type="ECO:0000313" key="8">
    <source>
        <dbReference type="EMBL" id="MBM3227236.1"/>
    </source>
</evidence>
<evidence type="ECO:0000259" key="7">
    <source>
        <dbReference type="Pfam" id="PF02769"/>
    </source>
</evidence>
<dbReference type="EMBL" id="VGLS01001268">
    <property type="protein sequence ID" value="MBM3227236.1"/>
    <property type="molecule type" value="Genomic_DNA"/>
</dbReference>
<organism evidence="8 9">
    <name type="scientific">Tectimicrobiota bacterium</name>
    <dbReference type="NCBI Taxonomy" id="2528274"/>
    <lineage>
        <taxon>Bacteria</taxon>
        <taxon>Pseudomonadati</taxon>
        <taxon>Nitrospinota/Tectimicrobiota group</taxon>
        <taxon>Candidatus Tectimicrobiota</taxon>
    </lineage>
</organism>
<dbReference type="SUPFAM" id="SSF55326">
    <property type="entry name" value="PurM N-terminal domain-like"/>
    <property type="match status" value="1"/>
</dbReference>
<dbReference type="InterPro" id="IPR016188">
    <property type="entry name" value="PurM-like_N"/>
</dbReference>
<gene>
    <name evidence="8" type="primary">selD</name>
    <name evidence="8" type="ORF">FJZ47_26005</name>
</gene>
<dbReference type="GO" id="GO:0005524">
    <property type="term" value="F:ATP binding"/>
    <property type="evidence" value="ECO:0007669"/>
    <property type="project" value="UniProtKB-KW"/>
</dbReference>
<protein>
    <submittedName>
        <fullName evidence="8">Selenide, water dikinase SelD</fullName>
        <ecNumber evidence="8">2.7.9.3</ecNumber>
    </submittedName>
</protein>
<evidence type="ECO:0000259" key="6">
    <source>
        <dbReference type="Pfam" id="PF00586"/>
    </source>
</evidence>
<dbReference type="Gene3D" id="3.30.1330.10">
    <property type="entry name" value="PurM-like, N-terminal domain"/>
    <property type="match status" value="1"/>
</dbReference>
<feature type="domain" description="PurM-like N-terminal" evidence="6">
    <location>
        <begin position="1"/>
        <end position="106"/>
    </location>
</feature>
<dbReference type="InterPro" id="IPR036676">
    <property type="entry name" value="PurM-like_C_sf"/>
</dbReference>
<accession>A0A938B575</accession>
<keyword evidence="2" id="KW-0547">Nucleotide-binding</keyword>
<dbReference type="PIRSF" id="PIRSF036407">
    <property type="entry name" value="Selenphspht_syn"/>
    <property type="match status" value="1"/>
</dbReference>
<keyword evidence="4" id="KW-0067">ATP-binding</keyword>
<keyword evidence="3" id="KW-0418">Kinase</keyword>
<dbReference type="Pfam" id="PF00586">
    <property type="entry name" value="AIRS"/>
    <property type="match status" value="1"/>
</dbReference>
<dbReference type="PANTHER" id="PTHR10256:SF0">
    <property type="entry name" value="INACTIVE SELENIDE, WATER DIKINASE-LIKE PROTEIN-RELATED"/>
    <property type="match status" value="1"/>
</dbReference>
<feature type="non-terminal residue" evidence="8">
    <location>
        <position position="1"/>
    </location>
</feature>
<dbReference type="InterPro" id="IPR036921">
    <property type="entry name" value="PurM-like_N_sf"/>
</dbReference>
<dbReference type="GO" id="GO:0004756">
    <property type="term" value="F:selenide, water dikinase activity"/>
    <property type="evidence" value="ECO:0007669"/>
    <property type="project" value="UniProtKB-EC"/>
</dbReference>
<dbReference type="CDD" id="cd02195">
    <property type="entry name" value="SelD"/>
    <property type="match status" value="1"/>
</dbReference>
<sequence>DAGVYKVTEEIALVQTVDFFTPIVDDPYTFGRIAAANALSDVYAMGGKPLTALNIACYPDKLDPEGLGLILAGGQERASAAGVAIVGGHTVMDKELKYGMAVTGIVHPAKIVTNAAAQPGDQLVLTKPLGTGILATALKRGKGTPALLQRMAETMWTLNDVAGQAMVEHGAHAATDITGFGLIGHTREMAKGSKVHIRLHAAQLPVFEEALVFAKRGYLTQGDVSNRAYTQGTVTLDRGVTAEMVQVMFDPQTSGGMLIALPAAHASALVDTLQVRGVHCAVIVGEVEAGDGTIAVVP</sequence>
<dbReference type="EC" id="2.7.9.3" evidence="8"/>
<keyword evidence="5" id="KW-0711">Selenium</keyword>
<evidence type="ECO:0000313" key="9">
    <source>
        <dbReference type="Proteomes" id="UP000712673"/>
    </source>
</evidence>
<evidence type="ECO:0000256" key="5">
    <source>
        <dbReference type="ARBA" id="ARBA00023266"/>
    </source>
</evidence>
<dbReference type="Pfam" id="PF02769">
    <property type="entry name" value="AIRS_C"/>
    <property type="match status" value="1"/>
</dbReference>
<dbReference type="SUPFAM" id="SSF56042">
    <property type="entry name" value="PurM C-terminal domain-like"/>
    <property type="match status" value="1"/>
</dbReference>
<dbReference type="NCBIfam" id="TIGR00476">
    <property type="entry name" value="selD"/>
    <property type="match status" value="1"/>
</dbReference>
<keyword evidence="1 8" id="KW-0808">Transferase</keyword>
<proteinExistence type="predicted"/>
<dbReference type="InterPro" id="IPR004536">
    <property type="entry name" value="SPS/SelD"/>
</dbReference>
<dbReference type="Gene3D" id="3.90.650.10">
    <property type="entry name" value="PurM-like C-terminal domain"/>
    <property type="match status" value="1"/>
</dbReference>
<dbReference type="InterPro" id="IPR010918">
    <property type="entry name" value="PurM-like_C_dom"/>
</dbReference>
<evidence type="ECO:0000256" key="4">
    <source>
        <dbReference type="ARBA" id="ARBA00022840"/>
    </source>
</evidence>
<dbReference type="PANTHER" id="PTHR10256">
    <property type="entry name" value="SELENIDE, WATER DIKINASE"/>
    <property type="match status" value="1"/>
</dbReference>
<comment type="caution">
    <text evidence="8">The sequence shown here is derived from an EMBL/GenBank/DDBJ whole genome shotgun (WGS) entry which is preliminary data.</text>
</comment>
<reference evidence="8" key="1">
    <citation type="submission" date="2019-03" db="EMBL/GenBank/DDBJ databases">
        <title>Lake Tanganyika Metagenome-Assembled Genomes (MAGs).</title>
        <authorList>
            <person name="Tran P."/>
        </authorList>
    </citation>
    <scope>NUCLEOTIDE SEQUENCE</scope>
    <source>
        <strain evidence="8">K_DeepCast_65m_m2_066</strain>
    </source>
</reference>
<dbReference type="Proteomes" id="UP000712673">
    <property type="component" value="Unassembled WGS sequence"/>
</dbReference>
<evidence type="ECO:0000256" key="2">
    <source>
        <dbReference type="ARBA" id="ARBA00022741"/>
    </source>
</evidence>